<keyword evidence="4" id="KW-1185">Reference proteome</keyword>
<feature type="compositionally biased region" description="Acidic residues" evidence="1">
    <location>
        <begin position="519"/>
        <end position="528"/>
    </location>
</feature>
<accession>A0A3E1K8T4</accession>
<organism evidence="3 4">
    <name type="scientific">Wenzhouxiangella sediminis</name>
    <dbReference type="NCBI Taxonomy" id="1792836"/>
    <lineage>
        <taxon>Bacteria</taxon>
        <taxon>Pseudomonadati</taxon>
        <taxon>Pseudomonadota</taxon>
        <taxon>Gammaproteobacteria</taxon>
        <taxon>Chromatiales</taxon>
        <taxon>Wenzhouxiangellaceae</taxon>
        <taxon>Wenzhouxiangella</taxon>
    </lineage>
</organism>
<evidence type="ECO:0000259" key="2">
    <source>
        <dbReference type="Pfam" id="PF05170"/>
    </source>
</evidence>
<dbReference type="InterPro" id="IPR007844">
    <property type="entry name" value="AsmA"/>
</dbReference>
<feature type="region of interest" description="Disordered" evidence="1">
    <location>
        <begin position="498"/>
        <end position="528"/>
    </location>
</feature>
<protein>
    <submittedName>
        <fullName evidence="3">AsmA family protein</fullName>
    </submittedName>
</protein>
<name>A0A3E1K8T4_9GAMM</name>
<comment type="caution">
    <text evidence="3">The sequence shown here is derived from an EMBL/GenBank/DDBJ whole genome shotgun (WGS) entry which is preliminary data.</text>
</comment>
<dbReference type="EMBL" id="QUZK01000035">
    <property type="protein sequence ID" value="RFF30467.1"/>
    <property type="molecule type" value="Genomic_DNA"/>
</dbReference>
<dbReference type="InterPro" id="IPR052894">
    <property type="entry name" value="AsmA-related"/>
</dbReference>
<feature type="domain" description="AsmA" evidence="2">
    <location>
        <begin position="6"/>
        <end position="116"/>
    </location>
</feature>
<dbReference type="AlphaFoldDB" id="A0A3E1K8T4"/>
<dbReference type="GO" id="GO:0005886">
    <property type="term" value="C:plasma membrane"/>
    <property type="evidence" value="ECO:0007669"/>
    <property type="project" value="TreeGrafter"/>
</dbReference>
<evidence type="ECO:0000256" key="1">
    <source>
        <dbReference type="SAM" id="MobiDB-lite"/>
    </source>
</evidence>
<reference evidence="3 4" key="1">
    <citation type="submission" date="2018-08" db="EMBL/GenBank/DDBJ databases">
        <title>Wenzhouxiangella salilacus sp. nov., a novel bacterium isolated from a saline lake in Xinjiang Province, China.</title>
        <authorList>
            <person name="Han S."/>
        </authorList>
    </citation>
    <scope>NUCLEOTIDE SEQUENCE [LARGE SCALE GENOMIC DNA]</scope>
    <source>
        <strain evidence="3 4">XDB06</strain>
    </source>
</reference>
<evidence type="ECO:0000313" key="4">
    <source>
        <dbReference type="Proteomes" id="UP000260351"/>
    </source>
</evidence>
<evidence type="ECO:0000313" key="3">
    <source>
        <dbReference type="EMBL" id="RFF30467.1"/>
    </source>
</evidence>
<dbReference type="PANTHER" id="PTHR30441:SF8">
    <property type="entry name" value="DUF748 DOMAIN-CONTAINING PROTEIN"/>
    <property type="match status" value="1"/>
</dbReference>
<dbReference type="Proteomes" id="UP000260351">
    <property type="component" value="Unassembled WGS sequence"/>
</dbReference>
<sequence length="528" mass="56215">MRRTIILAAALGIIVLGLWGTAVIYFDESRLKGIISDRLSEQVGRRVEIVGALEFSLFPRPRLEAREVVIGASGNEDGRAVFRAARVSMSLRLIALLRGDLAPGRIQLEGAVVDLSGSGAKDASSNPLAAIRSSARTLGGRSLSLQDVTFLLPGSEPQSPRRLSVDHIELERFSLDQAVAFRFLGDVGAPPVLEGVRLNGMLYVPSSDERPVRLREMEFGANLAGSETAVAMTGDLAASGETPFRLSLAGGRIRIGESQFDASFNYHGGDRPAADLLLSGGELDWLAFSGFLSERLNVAPVDVLAMISSRVDLRSQLQFDRLGFGEAAVSQARVDLRTQSAGLGLNIAAVFPGGLIEASGVMTGGASHSLAVDVSLAEFGQLLGWLDLPPILEGSGEAQLSLSWGRENGPAFALDGRFDLWDGSLRIAREDSAARVVPFHSFSGELRHTPGFLELPVYELVGGELAGTGWAAVDLSSRELGGELRRSGEMGAWWTLSGSMSEPRLAPLTPPSGERDAEAVEQDEDSGR</sequence>
<dbReference type="GO" id="GO:0090313">
    <property type="term" value="P:regulation of protein targeting to membrane"/>
    <property type="evidence" value="ECO:0007669"/>
    <property type="project" value="TreeGrafter"/>
</dbReference>
<dbReference type="PANTHER" id="PTHR30441">
    <property type="entry name" value="DUF748 DOMAIN-CONTAINING PROTEIN"/>
    <property type="match status" value="1"/>
</dbReference>
<dbReference type="Pfam" id="PF05170">
    <property type="entry name" value="AsmA"/>
    <property type="match status" value="1"/>
</dbReference>
<gene>
    <name evidence="3" type="ORF">DZC52_08260</name>
</gene>
<proteinExistence type="predicted"/>